<reference evidence="5 6" key="1">
    <citation type="submission" date="2021-05" db="EMBL/GenBank/DDBJ databases">
        <title>Biocontrol using Exiguobacterium acetylicum SI17 against litchi downy blight caused by Peronophythora litchii.</title>
        <authorList>
            <person name="Zheng L."/>
        </authorList>
    </citation>
    <scope>NUCLEOTIDE SEQUENCE [LARGE SCALE GENOMIC DNA]</scope>
    <source>
        <strain evidence="5 6">SI17</strain>
    </source>
</reference>
<dbReference type="PROSITE" id="PS50088">
    <property type="entry name" value="ANK_REPEAT"/>
    <property type="match status" value="2"/>
</dbReference>
<dbReference type="Pfam" id="PF12796">
    <property type="entry name" value="Ank_2"/>
    <property type="match status" value="1"/>
</dbReference>
<evidence type="ECO:0000256" key="4">
    <source>
        <dbReference type="SAM" id="Phobius"/>
    </source>
</evidence>
<dbReference type="EMBL" id="CP075897">
    <property type="protein sequence ID" value="QWB29705.1"/>
    <property type="molecule type" value="Genomic_DNA"/>
</dbReference>
<feature type="transmembrane region" description="Helical" evidence="4">
    <location>
        <begin position="51"/>
        <end position="68"/>
    </location>
</feature>
<evidence type="ECO:0000256" key="1">
    <source>
        <dbReference type="ARBA" id="ARBA00022737"/>
    </source>
</evidence>
<dbReference type="InterPro" id="IPR036770">
    <property type="entry name" value="Ankyrin_rpt-contain_sf"/>
</dbReference>
<dbReference type="PANTHER" id="PTHR24171:SF8">
    <property type="entry name" value="BRCA1-ASSOCIATED RING DOMAIN PROTEIN 1"/>
    <property type="match status" value="1"/>
</dbReference>
<feature type="transmembrane region" description="Helical" evidence="4">
    <location>
        <begin position="269"/>
        <end position="291"/>
    </location>
</feature>
<keyword evidence="4" id="KW-0472">Membrane</keyword>
<dbReference type="SUPFAM" id="SSF48403">
    <property type="entry name" value="Ankyrin repeat"/>
    <property type="match status" value="1"/>
</dbReference>
<proteinExistence type="predicted"/>
<dbReference type="PROSITE" id="PS50297">
    <property type="entry name" value="ANK_REP_REGION"/>
    <property type="match status" value="1"/>
</dbReference>
<evidence type="ECO:0000313" key="6">
    <source>
        <dbReference type="Proteomes" id="UP000679498"/>
    </source>
</evidence>
<feature type="repeat" description="ANK" evidence="3">
    <location>
        <begin position="418"/>
        <end position="450"/>
    </location>
</feature>
<dbReference type="PANTHER" id="PTHR24171">
    <property type="entry name" value="ANKYRIN REPEAT DOMAIN-CONTAINING PROTEIN 39-RELATED"/>
    <property type="match status" value="1"/>
</dbReference>
<sequence>MEQEMHERIDPAHRIRQAVTRKETVYFSLLLGIAIVTVGAIIGLVFETGQAGIYVMVGLVILLLILWLRQWQRVSRIRSEGVRLSAEQFPELFEQIRIHTEQLQLWRMPEIYFQDDVKRPHVIGLFQKYLIVLPTSYLELTETRRFRLLLELARIKRNHQEKQILLWIGSWIPFLRPAYMRACARTRHQMVLPLVSPVYARQAMFEDVLGPTLLATTDTEVYIEEKRQLRTFSILLYEALRTELSLLERLHLTGEPIERPRPLFRYGQGFVVAGSILMAIFLVSTTAGMLLDEGAIEAKKETSDENVTTKTNGQDLNETELMAAIQKGKLEDIHRLIPESDMKAVDADGDTALHYLGYRKSSTGLESVFKELLAAGSDVDAVNEFGERPFITAVFSNNDELVDLYLKRGEKVNQQDADKFTPLHHAVEGEGKETVKLLLEHGADPTIKNADGFTPLMLAQEYELDEIIELLKQNSAQTL</sequence>
<dbReference type="InterPro" id="IPR002110">
    <property type="entry name" value="Ankyrin_rpt"/>
</dbReference>
<evidence type="ECO:0000313" key="5">
    <source>
        <dbReference type="EMBL" id="QWB29705.1"/>
    </source>
</evidence>
<dbReference type="SMART" id="SM00248">
    <property type="entry name" value="ANK"/>
    <property type="match status" value="4"/>
</dbReference>
<keyword evidence="2 3" id="KW-0040">ANK repeat</keyword>
<feature type="repeat" description="ANK" evidence="3">
    <location>
        <begin position="348"/>
        <end position="384"/>
    </location>
</feature>
<evidence type="ECO:0000256" key="2">
    <source>
        <dbReference type="ARBA" id="ARBA00023043"/>
    </source>
</evidence>
<dbReference type="Proteomes" id="UP000679498">
    <property type="component" value="Chromosome"/>
</dbReference>
<name>A0ABX8G7Z2_EXIAC</name>
<dbReference type="GeneID" id="88812823"/>
<keyword evidence="1" id="KW-0677">Repeat</keyword>
<organism evidence="5 6">
    <name type="scientific">Exiguobacterium acetylicum</name>
    <name type="common">Brevibacterium acetylicum</name>
    <dbReference type="NCBI Taxonomy" id="41170"/>
    <lineage>
        <taxon>Bacteria</taxon>
        <taxon>Bacillati</taxon>
        <taxon>Bacillota</taxon>
        <taxon>Bacilli</taxon>
        <taxon>Bacillales</taxon>
        <taxon>Bacillales Family XII. Incertae Sedis</taxon>
        <taxon>Exiguobacterium</taxon>
    </lineage>
</organism>
<keyword evidence="4" id="KW-0812">Transmembrane</keyword>
<protein>
    <submittedName>
        <fullName evidence="5">Ankyrin repeat domain-containing protein</fullName>
    </submittedName>
</protein>
<keyword evidence="4" id="KW-1133">Transmembrane helix</keyword>
<keyword evidence="6" id="KW-1185">Reference proteome</keyword>
<feature type="transmembrane region" description="Helical" evidence="4">
    <location>
        <begin position="24"/>
        <end position="45"/>
    </location>
</feature>
<gene>
    <name evidence="5" type="ORF">KKI46_14090</name>
</gene>
<dbReference type="Gene3D" id="1.25.40.20">
    <property type="entry name" value="Ankyrin repeat-containing domain"/>
    <property type="match status" value="1"/>
</dbReference>
<dbReference type="RefSeq" id="WP_214813286.1">
    <property type="nucleotide sequence ID" value="NZ_CP075897.1"/>
</dbReference>
<accession>A0ABX8G7Z2</accession>
<evidence type="ECO:0000256" key="3">
    <source>
        <dbReference type="PROSITE-ProRule" id="PRU00023"/>
    </source>
</evidence>